<reference evidence="3" key="1">
    <citation type="journal article" date="2021" name="mSystems">
        <title>Bacteria and Archaea Synergistically Convert Glycine Betaine to Biogenic Methane in the Formosa Cold Seep of the South China Sea.</title>
        <authorList>
            <person name="Li L."/>
            <person name="Zhang W."/>
            <person name="Zhang S."/>
            <person name="Song L."/>
            <person name="Sun Q."/>
            <person name="Zhang H."/>
            <person name="Xiang H."/>
            <person name="Dong X."/>
        </authorList>
    </citation>
    <scope>NUCLEOTIDE SEQUENCE</scope>
    <source>
        <strain evidence="3">LLY</strain>
    </source>
</reference>
<proteinExistence type="predicted"/>
<comment type="caution">
    <text evidence="3">The sequence shown here is derived from an EMBL/GenBank/DDBJ whole genome shotgun (WGS) entry which is preliminary data.</text>
</comment>
<dbReference type="Pfam" id="PF20042">
    <property type="entry name" value="DUF6444"/>
    <property type="match status" value="1"/>
</dbReference>
<keyword evidence="4" id="KW-1185">Reference proteome</keyword>
<feature type="domain" description="DUF6444" evidence="2">
    <location>
        <begin position="33"/>
        <end position="102"/>
    </location>
</feature>
<feature type="non-terminal residue" evidence="3">
    <location>
        <position position="134"/>
    </location>
</feature>
<accession>A0A9E4ZJG6</accession>
<dbReference type="PANTHER" id="PTHR33678">
    <property type="entry name" value="BLL1576 PROTEIN"/>
    <property type="match status" value="1"/>
</dbReference>
<dbReference type="AlphaFoldDB" id="A0A9E4ZJG6"/>
<gene>
    <name evidence="3" type="ORF">KDK67_12750</name>
</gene>
<evidence type="ECO:0000313" key="4">
    <source>
        <dbReference type="Proteomes" id="UP001056766"/>
    </source>
</evidence>
<feature type="region of interest" description="Disordered" evidence="1">
    <location>
        <begin position="56"/>
        <end position="109"/>
    </location>
</feature>
<organism evidence="3 4">
    <name type="scientific">Methanococcoides seepicolus</name>
    <dbReference type="NCBI Taxonomy" id="2828780"/>
    <lineage>
        <taxon>Archaea</taxon>
        <taxon>Methanobacteriati</taxon>
        <taxon>Methanobacteriota</taxon>
        <taxon>Stenosarchaea group</taxon>
        <taxon>Methanomicrobia</taxon>
        <taxon>Methanosarcinales</taxon>
        <taxon>Methanosarcinaceae</taxon>
        <taxon>Methanococcoides</taxon>
    </lineage>
</organism>
<evidence type="ECO:0000313" key="3">
    <source>
        <dbReference type="EMBL" id="MCM1987833.1"/>
    </source>
</evidence>
<dbReference type="InterPro" id="IPR045618">
    <property type="entry name" value="DUF6444"/>
</dbReference>
<evidence type="ECO:0000259" key="2">
    <source>
        <dbReference type="Pfam" id="PF20042"/>
    </source>
</evidence>
<dbReference type="EMBL" id="JAGSOI010000078">
    <property type="protein sequence ID" value="MCM1987833.1"/>
    <property type="molecule type" value="Genomic_DNA"/>
</dbReference>
<protein>
    <submittedName>
        <fullName evidence="3">IS66 family transposase</fullName>
    </submittedName>
</protein>
<sequence length="134" mass="15202">MITKRKEILAVYEQGPEAVVTLVTTLYDIIAEQQKIIELQAARITELEERVKKLEDQLKKNSRNSSKPPSTDVFVHEKPNPQSRRKKSGKKQGGQKGHPGTTLRMVDDPDEIVLHEVHKCSNCESLLETLETND</sequence>
<name>A0A9E4ZJG6_9EURY</name>
<dbReference type="Proteomes" id="UP001056766">
    <property type="component" value="Unassembled WGS sequence"/>
</dbReference>
<dbReference type="InterPro" id="IPR052344">
    <property type="entry name" value="Transposase-related"/>
</dbReference>
<dbReference type="RefSeq" id="WP_276575161.1">
    <property type="nucleotide sequence ID" value="NZ_JAGSOI010000078.1"/>
</dbReference>
<dbReference type="PANTHER" id="PTHR33678:SF1">
    <property type="entry name" value="BLL1576 PROTEIN"/>
    <property type="match status" value="1"/>
</dbReference>
<reference evidence="3" key="2">
    <citation type="submission" date="2021-04" db="EMBL/GenBank/DDBJ databases">
        <authorList>
            <person name="Dong X."/>
        </authorList>
    </citation>
    <scope>NUCLEOTIDE SEQUENCE</scope>
    <source>
        <strain evidence="3">LLY</strain>
    </source>
</reference>
<evidence type="ECO:0000256" key="1">
    <source>
        <dbReference type="SAM" id="MobiDB-lite"/>
    </source>
</evidence>